<dbReference type="EMBL" id="FOYZ01000002">
    <property type="protein sequence ID" value="SFR62723.1"/>
    <property type="molecule type" value="Genomic_DNA"/>
</dbReference>
<dbReference type="OrthoDB" id="2840666at2"/>
<dbReference type="RefSeq" id="WP_092559139.1">
    <property type="nucleotide sequence ID" value="NZ_FOYZ01000002.1"/>
</dbReference>
<name>A0A1I6I7P0_9FIRM</name>
<feature type="compositionally biased region" description="Acidic residues" evidence="1">
    <location>
        <begin position="274"/>
        <end position="295"/>
    </location>
</feature>
<dbReference type="AlphaFoldDB" id="A0A1I6I7P0"/>
<evidence type="ECO:0008006" key="5">
    <source>
        <dbReference type="Google" id="ProtNLM"/>
    </source>
</evidence>
<evidence type="ECO:0000313" key="3">
    <source>
        <dbReference type="EMBL" id="SFR62723.1"/>
    </source>
</evidence>
<keyword evidence="4" id="KW-1185">Reference proteome</keyword>
<reference evidence="3 4" key="1">
    <citation type="submission" date="2016-10" db="EMBL/GenBank/DDBJ databases">
        <authorList>
            <person name="de Groot N.N."/>
        </authorList>
    </citation>
    <scope>NUCLEOTIDE SEQUENCE [LARGE SCALE GENOMIC DNA]</scope>
    <source>
        <strain evidence="3 4">743A</strain>
    </source>
</reference>
<accession>A0A1I6I7P0</accession>
<sequence>MTSLRKRKKWLIRAGLVGGALLGIPLSIIMLYIFRTCSERQEREEKSVSKVTVCLLARKLLPGEELKEQDIYRKEMEEGSCYMEEISVNNLIGKAARISLEKDTLLLKEFFYDADKPSEDLRLHQVTWISYTEKLKTGDYVDIRISFPNGADFVVLSKKKILDLSPKKQMSETNQEAKSGLESVESSLWFELNEEELLRLSSAGFDILNQKGTYLYAIQYTDFQQEAARINYPVNEVVEKILKEDPNILILLQDTETFELRYLVENFESSLLNEEENSLESDEIRDDNTGDEVMEEQNVNSEYLYFD</sequence>
<keyword evidence="2" id="KW-1133">Transmembrane helix</keyword>
<evidence type="ECO:0000256" key="1">
    <source>
        <dbReference type="SAM" id="MobiDB-lite"/>
    </source>
</evidence>
<feature type="region of interest" description="Disordered" evidence="1">
    <location>
        <begin position="274"/>
        <end position="307"/>
    </location>
</feature>
<organism evidence="3 4">
    <name type="scientific">Anaeromicropila populeti</name>
    <dbReference type="NCBI Taxonomy" id="37658"/>
    <lineage>
        <taxon>Bacteria</taxon>
        <taxon>Bacillati</taxon>
        <taxon>Bacillota</taxon>
        <taxon>Clostridia</taxon>
        <taxon>Lachnospirales</taxon>
        <taxon>Lachnospiraceae</taxon>
        <taxon>Anaeromicropila</taxon>
    </lineage>
</organism>
<evidence type="ECO:0000313" key="4">
    <source>
        <dbReference type="Proteomes" id="UP000199659"/>
    </source>
</evidence>
<keyword evidence="2" id="KW-0472">Membrane</keyword>
<dbReference type="Proteomes" id="UP000199659">
    <property type="component" value="Unassembled WGS sequence"/>
</dbReference>
<dbReference type="STRING" id="37658.SAMN05661086_00517"/>
<protein>
    <recommendedName>
        <fullName evidence="5">SAF domain-containing protein</fullName>
    </recommendedName>
</protein>
<feature type="transmembrane region" description="Helical" evidence="2">
    <location>
        <begin position="12"/>
        <end position="34"/>
    </location>
</feature>
<proteinExistence type="predicted"/>
<gene>
    <name evidence="3" type="ORF">SAMN05661086_00517</name>
</gene>
<evidence type="ECO:0000256" key="2">
    <source>
        <dbReference type="SAM" id="Phobius"/>
    </source>
</evidence>
<keyword evidence="2" id="KW-0812">Transmembrane</keyword>